<proteinExistence type="predicted"/>
<reference evidence="2 5" key="2">
    <citation type="submission" date="2019-07" db="EMBL/GenBank/DDBJ databases">
        <title>Whole genome shotgun sequence of Alkalibacterium putridalgicola NBRC 103243.</title>
        <authorList>
            <person name="Hosoyama A."/>
            <person name="Uohara A."/>
            <person name="Ohji S."/>
            <person name="Ichikawa N."/>
        </authorList>
    </citation>
    <scope>NUCLEOTIDE SEQUENCE [LARGE SCALE GENOMIC DNA]</scope>
    <source>
        <strain evidence="2 5">NBRC 103243</strain>
    </source>
</reference>
<keyword evidence="3" id="KW-0808">Transferase</keyword>
<evidence type="ECO:0000313" key="4">
    <source>
        <dbReference type="Proteomes" id="UP000198548"/>
    </source>
</evidence>
<dbReference type="InterPro" id="IPR016181">
    <property type="entry name" value="Acyl_CoA_acyltransferase"/>
</dbReference>
<evidence type="ECO:0000313" key="3">
    <source>
        <dbReference type="EMBL" id="SEL51958.1"/>
    </source>
</evidence>
<reference evidence="3 4" key="1">
    <citation type="submission" date="2016-10" db="EMBL/GenBank/DDBJ databases">
        <authorList>
            <person name="de Groot N.N."/>
        </authorList>
    </citation>
    <scope>NUCLEOTIDE SEQUENCE [LARGE SCALE GENOMIC DNA]</scope>
    <source>
        <strain evidence="3 4">DSM 19182</strain>
    </source>
</reference>
<evidence type="ECO:0000313" key="2">
    <source>
        <dbReference type="EMBL" id="GEK88967.1"/>
    </source>
</evidence>
<dbReference type="RefSeq" id="WP_091486442.1">
    <property type="nucleotide sequence ID" value="NZ_BJUX01000009.1"/>
</dbReference>
<dbReference type="AlphaFoldDB" id="A0A1H7QW54"/>
<protein>
    <submittedName>
        <fullName evidence="3">Diamine N-acetyltransferase</fullName>
    </submittedName>
</protein>
<dbReference type="GO" id="GO:0004145">
    <property type="term" value="F:diamine N-acetyltransferase activity"/>
    <property type="evidence" value="ECO:0007669"/>
    <property type="project" value="TreeGrafter"/>
</dbReference>
<accession>A0A1H7QW54</accession>
<dbReference type="InterPro" id="IPR000182">
    <property type="entry name" value="GNAT_dom"/>
</dbReference>
<dbReference type="STRING" id="426703.SAMN04488100_1034"/>
<keyword evidence="5" id="KW-1185">Reference proteome</keyword>
<dbReference type="Proteomes" id="UP000321425">
    <property type="component" value="Unassembled WGS sequence"/>
</dbReference>
<dbReference type="EMBL" id="BJUX01000009">
    <property type="protein sequence ID" value="GEK88967.1"/>
    <property type="molecule type" value="Genomic_DNA"/>
</dbReference>
<organism evidence="3 4">
    <name type="scientific">Alkalibacterium putridalgicola</name>
    <dbReference type="NCBI Taxonomy" id="426703"/>
    <lineage>
        <taxon>Bacteria</taxon>
        <taxon>Bacillati</taxon>
        <taxon>Bacillota</taxon>
        <taxon>Bacilli</taxon>
        <taxon>Lactobacillales</taxon>
        <taxon>Carnobacteriaceae</taxon>
        <taxon>Alkalibacterium</taxon>
    </lineage>
</organism>
<dbReference type="OrthoDB" id="9795206at2"/>
<gene>
    <name evidence="2" type="primary">speG</name>
    <name evidence="2" type="ORF">APU01nite_10060</name>
    <name evidence="3" type="ORF">SAMN04488100_1034</name>
</gene>
<dbReference type="CDD" id="cd04301">
    <property type="entry name" value="NAT_SF"/>
    <property type="match status" value="1"/>
</dbReference>
<feature type="domain" description="N-acetyltransferase" evidence="1">
    <location>
        <begin position="17"/>
        <end position="165"/>
    </location>
</feature>
<evidence type="ECO:0000259" key="1">
    <source>
        <dbReference type="PROSITE" id="PS51186"/>
    </source>
</evidence>
<name>A0A1H7QW54_9LACT</name>
<evidence type="ECO:0000313" key="5">
    <source>
        <dbReference type="Proteomes" id="UP000321425"/>
    </source>
</evidence>
<dbReference type="PANTHER" id="PTHR43415">
    <property type="entry name" value="SPERMIDINE N(1)-ACETYLTRANSFERASE"/>
    <property type="match status" value="1"/>
</dbReference>
<dbReference type="Proteomes" id="UP000198548">
    <property type="component" value="Unassembled WGS sequence"/>
</dbReference>
<sequence length="172" mass="20261">MVQNVYLKPTEKEDIDYLLTLMKNPEIMDYWFSEPYTNKEKFTSSFDERQKDESTRQFIAYVGDEKIGYTSLFHINPRHRTAVFAIMLDQNSQGKGYAEEVVRSVVDYGFYQLNLNKITLDVVDFNEKAVHIYEKVGFEVEGKKNQQYFIKGTYHTSLSMGLLREKYARVSE</sequence>
<dbReference type="PANTHER" id="PTHR43415:SF6">
    <property type="entry name" value="SPERMIDINE N(1)-ACETYLTRANSFERASE"/>
    <property type="match status" value="1"/>
</dbReference>
<dbReference type="Pfam" id="PF13302">
    <property type="entry name" value="Acetyltransf_3"/>
    <property type="match status" value="1"/>
</dbReference>
<dbReference type="SUPFAM" id="SSF55729">
    <property type="entry name" value="Acyl-CoA N-acyltransferases (Nat)"/>
    <property type="match status" value="1"/>
</dbReference>
<dbReference type="Gene3D" id="3.40.630.30">
    <property type="match status" value="1"/>
</dbReference>
<dbReference type="PROSITE" id="PS51186">
    <property type="entry name" value="GNAT"/>
    <property type="match status" value="1"/>
</dbReference>
<dbReference type="EMBL" id="FOBL01000003">
    <property type="protein sequence ID" value="SEL51958.1"/>
    <property type="molecule type" value="Genomic_DNA"/>
</dbReference>